<reference evidence="2" key="1">
    <citation type="submission" date="2014-05" db="EMBL/GenBank/DDBJ databases">
        <title>The genome and life-stage specific transcriptomes of Globodera pallida elucidate key aspects of plant parasitism by a cyst nematode.</title>
        <authorList>
            <person name="Cotton J.A."/>
            <person name="Lilley C.J."/>
            <person name="Jones L.M."/>
            <person name="Kikuchi T."/>
            <person name="Reid A.J."/>
            <person name="Thorpe P."/>
            <person name="Tsai I.J."/>
            <person name="Beasley H."/>
            <person name="Blok V."/>
            <person name="Cock P.J.A."/>
            <person name="Van den Akker S.E."/>
            <person name="Holroyd N."/>
            <person name="Hunt M."/>
            <person name="Mantelin S."/>
            <person name="Naghra H."/>
            <person name="Pain A."/>
            <person name="Palomares-Rius J.E."/>
            <person name="Zarowiecki M."/>
            <person name="Berriman M."/>
            <person name="Jones J.T."/>
            <person name="Urwin P.E."/>
        </authorList>
    </citation>
    <scope>NUCLEOTIDE SEQUENCE [LARGE SCALE GENOMIC DNA]</scope>
    <source>
        <strain evidence="2">Lindley</strain>
    </source>
</reference>
<evidence type="ECO:0000256" key="1">
    <source>
        <dbReference type="SAM" id="MobiDB-lite"/>
    </source>
</evidence>
<feature type="compositionally biased region" description="Low complexity" evidence="1">
    <location>
        <begin position="114"/>
        <end position="131"/>
    </location>
</feature>
<name>A0A183BWQ4_GLOPA</name>
<proteinExistence type="predicted"/>
<feature type="compositionally biased region" description="Pro residues" evidence="1">
    <location>
        <begin position="76"/>
        <end position="89"/>
    </location>
</feature>
<sequence length="233" mass="25458">MPGPDGRVGKQGLDGLEGKPGQRGEKGPPGEDGADAKFCPCLSELSPIGREGGKLKPTAHLLPNSKGEQQLKAFAPLPPSEQSLPPPPEGNSTNDPKRNENDDFCRYRGNIKQYNNDYNSNNNDDYCSKDNSFNHLKPGEKPNAAENGGEKGQNVYPNYESPNEQQQQKGNNGGKEVEYDEEVQVNGGEETREGNKGTSPEGSDDESDERQAGRTATVTRRFVYVTKRPRPKL</sequence>
<keyword evidence="2" id="KW-1185">Reference proteome</keyword>
<dbReference type="WBParaSite" id="GPLIN_000504300">
    <property type="protein sequence ID" value="GPLIN_000504300"/>
    <property type="gene ID" value="GPLIN_000504300"/>
</dbReference>
<dbReference type="Proteomes" id="UP000050741">
    <property type="component" value="Unassembled WGS sequence"/>
</dbReference>
<feature type="compositionally biased region" description="Basic and acidic residues" evidence="1">
    <location>
        <begin position="16"/>
        <end position="29"/>
    </location>
</feature>
<organism evidence="2 3">
    <name type="scientific">Globodera pallida</name>
    <name type="common">Potato cyst nematode worm</name>
    <name type="synonym">Heterodera pallida</name>
    <dbReference type="NCBI Taxonomy" id="36090"/>
    <lineage>
        <taxon>Eukaryota</taxon>
        <taxon>Metazoa</taxon>
        <taxon>Ecdysozoa</taxon>
        <taxon>Nematoda</taxon>
        <taxon>Chromadorea</taxon>
        <taxon>Rhabditida</taxon>
        <taxon>Tylenchina</taxon>
        <taxon>Tylenchomorpha</taxon>
        <taxon>Tylenchoidea</taxon>
        <taxon>Heteroderidae</taxon>
        <taxon>Heteroderinae</taxon>
        <taxon>Globodera</taxon>
    </lineage>
</organism>
<evidence type="ECO:0000313" key="2">
    <source>
        <dbReference type="Proteomes" id="UP000050741"/>
    </source>
</evidence>
<feature type="region of interest" description="Disordered" evidence="1">
    <location>
        <begin position="1"/>
        <end position="233"/>
    </location>
</feature>
<evidence type="ECO:0000313" key="3">
    <source>
        <dbReference type="WBParaSite" id="GPLIN_000504300"/>
    </source>
</evidence>
<dbReference type="AlphaFoldDB" id="A0A183BWQ4"/>
<dbReference type="Gene3D" id="1.20.5.320">
    <property type="entry name" value="6-Phosphogluconate Dehydrogenase, domain 3"/>
    <property type="match status" value="1"/>
</dbReference>
<feature type="compositionally biased region" description="Basic and acidic residues" evidence="1">
    <location>
        <begin position="95"/>
        <end position="106"/>
    </location>
</feature>
<protein>
    <submittedName>
        <fullName evidence="3">Collagen triple helix repeat protein</fullName>
    </submittedName>
</protein>
<reference evidence="3" key="2">
    <citation type="submission" date="2016-06" db="UniProtKB">
        <authorList>
            <consortium name="WormBaseParasite"/>
        </authorList>
    </citation>
    <scope>IDENTIFICATION</scope>
</reference>
<accession>A0A183BWQ4</accession>